<evidence type="ECO:0000313" key="2">
    <source>
        <dbReference type="EMBL" id="HJE39505.1"/>
    </source>
</evidence>
<dbReference type="Gene3D" id="3.40.50.720">
    <property type="entry name" value="NAD(P)-binding Rossmann-like Domain"/>
    <property type="match status" value="2"/>
</dbReference>
<protein>
    <submittedName>
        <fullName evidence="2">Uncharacterized protein</fullName>
    </submittedName>
</protein>
<dbReference type="InterPro" id="IPR036291">
    <property type="entry name" value="NAD(P)-bd_dom_sf"/>
</dbReference>
<dbReference type="GO" id="GO:0000286">
    <property type="term" value="F:alanine dehydrogenase activity"/>
    <property type="evidence" value="ECO:0007669"/>
    <property type="project" value="TreeGrafter"/>
</dbReference>
<evidence type="ECO:0000313" key="3">
    <source>
        <dbReference type="Proteomes" id="UP000711407"/>
    </source>
</evidence>
<evidence type="ECO:0000256" key="1">
    <source>
        <dbReference type="ARBA" id="ARBA00023002"/>
    </source>
</evidence>
<dbReference type="GO" id="GO:0005886">
    <property type="term" value="C:plasma membrane"/>
    <property type="evidence" value="ECO:0007669"/>
    <property type="project" value="TreeGrafter"/>
</dbReference>
<dbReference type="PANTHER" id="PTHR42795:SF1">
    <property type="entry name" value="ALANINE DEHYDROGENASE"/>
    <property type="match status" value="1"/>
</dbReference>
<accession>A0A4Q0U836</accession>
<dbReference type="Pfam" id="PF05222">
    <property type="entry name" value="AlaDh_PNT_N"/>
    <property type="match status" value="1"/>
</dbReference>
<dbReference type="SMART" id="SM01003">
    <property type="entry name" value="AlaDh_PNT_N"/>
    <property type="match status" value="1"/>
</dbReference>
<dbReference type="AlphaFoldDB" id="A0A4Q0U836"/>
<comment type="caution">
    <text evidence="2">The sequence shown here is derived from an EMBL/GenBank/DDBJ whole genome shotgun (WGS) entry which is preliminary data.</text>
</comment>
<dbReference type="InterPro" id="IPR007698">
    <property type="entry name" value="AlaDH/PNT_NAD(H)-bd"/>
</dbReference>
<sequence>MTSAEYTPLEQPAPVATASRGFTIGVPACRHESERRFPLTPEGASRLIERGFRVKIERGAAAPIHYTDNQYMRAGCDVVSRSETLQCEIVLHLPPLDMADVRHLRRGALLLTLLSPELVTKEYIKSLMDRHTVAVALDLIEDEHGHRPFADILAEINGRAAMAMAASLLADSEHGKGILLGGIAGLNPCEVVILGSDIAAISAARTATGMGATVRMFDNDVYSLRHASRELGASLITSAMHPRVISAALHTADVVIATPDADTAYTIDSDEAMQLKRGVLVFDLTDRRMSPFPSMRPIDLAKADTNRTRRPEGWRVCYIHAGSAVPRTCAMALSNTLMTMLTSVFTCDGVHNALKLLPGLRKAAYLFLGRLVNEEIGEKTGLRALDINLYLTLS</sequence>
<dbReference type="SMART" id="SM01002">
    <property type="entry name" value="AlaDh_PNT_C"/>
    <property type="match status" value="1"/>
</dbReference>
<gene>
    <name evidence="2" type="ORF">K8V47_07105</name>
</gene>
<dbReference type="EMBL" id="DYXT01000037">
    <property type="protein sequence ID" value="HJE39505.1"/>
    <property type="molecule type" value="Genomic_DNA"/>
</dbReference>
<reference evidence="2" key="2">
    <citation type="submission" date="2021-09" db="EMBL/GenBank/DDBJ databases">
        <authorList>
            <person name="Gilroy R."/>
        </authorList>
    </citation>
    <scope>NUCLEOTIDE SEQUENCE</scope>
    <source>
        <strain evidence="2">4100</strain>
    </source>
</reference>
<reference evidence="2" key="1">
    <citation type="journal article" date="2021" name="PeerJ">
        <title>Extensive microbial diversity within the chicken gut microbiome revealed by metagenomics and culture.</title>
        <authorList>
            <person name="Gilroy R."/>
            <person name="Ravi A."/>
            <person name="Getino M."/>
            <person name="Pursley I."/>
            <person name="Horton D.L."/>
            <person name="Alikhan N.F."/>
            <person name="Baker D."/>
            <person name="Gharbi K."/>
            <person name="Hall N."/>
            <person name="Watson M."/>
            <person name="Adriaenssens E.M."/>
            <person name="Foster-Nyarko E."/>
            <person name="Jarju S."/>
            <person name="Secka A."/>
            <person name="Antonio M."/>
            <person name="Oren A."/>
            <person name="Chaudhuri R.R."/>
            <person name="La Ragione R."/>
            <person name="Hildebrand F."/>
            <person name="Pallen M.J."/>
        </authorList>
    </citation>
    <scope>NUCLEOTIDE SEQUENCE</scope>
    <source>
        <strain evidence="2">4100</strain>
    </source>
</reference>
<organism evidence="2 3">
    <name type="scientific">Candidatus Amulumruptor caecigallinarius</name>
    <dbReference type="NCBI Taxonomy" id="2109911"/>
    <lineage>
        <taxon>Bacteria</taxon>
        <taxon>Pseudomonadati</taxon>
        <taxon>Bacteroidota</taxon>
        <taxon>Bacteroidia</taxon>
        <taxon>Bacteroidales</taxon>
        <taxon>Muribaculaceae</taxon>
        <taxon>Candidatus Amulumruptor</taxon>
    </lineage>
</organism>
<dbReference type="InterPro" id="IPR007886">
    <property type="entry name" value="AlaDH/PNT_N"/>
</dbReference>
<name>A0A4Q0U836_9BACT</name>
<proteinExistence type="predicted"/>
<dbReference type="SUPFAM" id="SSF52283">
    <property type="entry name" value="Formate/glycerate dehydrogenase catalytic domain-like"/>
    <property type="match status" value="1"/>
</dbReference>
<dbReference type="PANTHER" id="PTHR42795">
    <property type="entry name" value="ALANINE DEHYDROGENASE"/>
    <property type="match status" value="1"/>
</dbReference>
<dbReference type="SUPFAM" id="SSF51735">
    <property type="entry name" value="NAD(P)-binding Rossmann-fold domains"/>
    <property type="match status" value="1"/>
</dbReference>
<keyword evidence="1" id="KW-0560">Oxidoreductase</keyword>
<dbReference type="Pfam" id="PF01262">
    <property type="entry name" value="AlaDh_PNT_C"/>
    <property type="match status" value="1"/>
</dbReference>
<dbReference type="Proteomes" id="UP000711407">
    <property type="component" value="Unassembled WGS sequence"/>
</dbReference>
<dbReference type="GO" id="GO:0006524">
    <property type="term" value="P:alanine catabolic process"/>
    <property type="evidence" value="ECO:0007669"/>
    <property type="project" value="TreeGrafter"/>
</dbReference>